<comment type="caution">
    <text evidence="1">The sequence shown here is derived from an EMBL/GenBank/DDBJ whole genome shotgun (WGS) entry which is preliminary data.</text>
</comment>
<dbReference type="Proteomes" id="UP001140234">
    <property type="component" value="Unassembled WGS sequence"/>
</dbReference>
<dbReference type="EMBL" id="JANBUJ010000982">
    <property type="protein sequence ID" value="KAJ2769244.1"/>
    <property type="molecule type" value="Genomic_DNA"/>
</dbReference>
<keyword evidence="2" id="KW-1185">Reference proteome</keyword>
<protein>
    <submittedName>
        <fullName evidence="1">Uncharacterized protein</fullName>
    </submittedName>
</protein>
<organism evidence="1 2">
    <name type="scientific">Coemansia nantahalensis</name>
    <dbReference type="NCBI Taxonomy" id="2789366"/>
    <lineage>
        <taxon>Eukaryota</taxon>
        <taxon>Fungi</taxon>
        <taxon>Fungi incertae sedis</taxon>
        <taxon>Zoopagomycota</taxon>
        <taxon>Kickxellomycotina</taxon>
        <taxon>Kickxellomycetes</taxon>
        <taxon>Kickxellales</taxon>
        <taxon>Kickxellaceae</taxon>
        <taxon>Coemansia</taxon>
    </lineage>
</organism>
<sequence>MPPLMAPAAGPQHAPVKGKRKRASPQQLEVLNKVFSTTSFPSTEMRNQLARELGMTPRTVQIWFQNKRQASRQRDGHHSRNTKSMARSTANVNSFGRLYSASQSPADTGPPLSTHSPSPAPGPTTAIAATSGPLARQPHLAVLADAVAAARRSELAPRAGRPQSWCAQGAAGDAAAAARLSEYAHTRNDQWLVGDTPARLDYLYGHSSRVVLVSQHSRPKHASAYQLAPPDQPRAAAMPHGAGCHPKGAQWMPPALSPPAPFAGLQLSCAASPSRRPMSLMDVLNAPPEQRKLPPLPPAMP</sequence>
<gene>
    <name evidence="1" type="ORF">IWQ57_003188</name>
</gene>
<evidence type="ECO:0000313" key="1">
    <source>
        <dbReference type="EMBL" id="KAJ2769244.1"/>
    </source>
</evidence>
<evidence type="ECO:0000313" key="2">
    <source>
        <dbReference type="Proteomes" id="UP001140234"/>
    </source>
</evidence>
<accession>A0ACC1JXS5</accession>
<reference evidence="1" key="1">
    <citation type="submission" date="2022-07" db="EMBL/GenBank/DDBJ databases">
        <title>Phylogenomic reconstructions and comparative analyses of Kickxellomycotina fungi.</title>
        <authorList>
            <person name="Reynolds N.K."/>
            <person name="Stajich J.E."/>
            <person name="Barry K."/>
            <person name="Grigoriev I.V."/>
            <person name="Crous P."/>
            <person name="Smith M.E."/>
        </authorList>
    </citation>
    <scope>NUCLEOTIDE SEQUENCE</scope>
    <source>
        <strain evidence="1">CBS 109366</strain>
    </source>
</reference>
<proteinExistence type="predicted"/>
<name>A0ACC1JXS5_9FUNG</name>